<protein>
    <recommendedName>
        <fullName evidence="4">DUF4412 domain-containing protein</fullName>
    </recommendedName>
</protein>
<name>A0ABP8F6H6_9BACT</name>
<feature type="chain" id="PRO_5045121043" description="DUF4412 domain-containing protein" evidence="1">
    <location>
        <begin position="30"/>
        <end position="229"/>
    </location>
</feature>
<evidence type="ECO:0000313" key="2">
    <source>
        <dbReference type="EMBL" id="GAA4296203.1"/>
    </source>
</evidence>
<gene>
    <name evidence="2" type="ORF">GCM10023183_02830</name>
</gene>
<comment type="caution">
    <text evidence="2">The sequence shown here is derived from an EMBL/GenBank/DDBJ whole genome shotgun (WGS) entry which is preliminary data.</text>
</comment>
<accession>A0ABP8F6H6</accession>
<dbReference type="EMBL" id="BAABGX010000001">
    <property type="protein sequence ID" value="GAA4296203.1"/>
    <property type="molecule type" value="Genomic_DNA"/>
</dbReference>
<keyword evidence="3" id="KW-1185">Reference proteome</keyword>
<organism evidence="2 3">
    <name type="scientific">Nibribacter koreensis</name>
    <dbReference type="NCBI Taxonomy" id="1084519"/>
    <lineage>
        <taxon>Bacteria</taxon>
        <taxon>Pseudomonadati</taxon>
        <taxon>Bacteroidota</taxon>
        <taxon>Cytophagia</taxon>
        <taxon>Cytophagales</taxon>
        <taxon>Hymenobacteraceae</taxon>
        <taxon>Nibribacter</taxon>
    </lineage>
</organism>
<reference evidence="3" key="1">
    <citation type="journal article" date="2019" name="Int. J. Syst. Evol. Microbiol.">
        <title>The Global Catalogue of Microorganisms (GCM) 10K type strain sequencing project: providing services to taxonomists for standard genome sequencing and annotation.</title>
        <authorList>
            <consortium name="The Broad Institute Genomics Platform"/>
            <consortium name="The Broad Institute Genome Sequencing Center for Infectious Disease"/>
            <person name="Wu L."/>
            <person name="Ma J."/>
        </authorList>
    </citation>
    <scope>NUCLEOTIDE SEQUENCE [LARGE SCALE GENOMIC DNA]</scope>
    <source>
        <strain evidence="3">JCM 17917</strain>
    </source>
</reference>
<sequence length="229" mass="26244">MMQTLLMKKTLFLAILTTILSGSVTSVFGQNYQTQAANLLANQHMHRQMHQQTQMMLTMSMAEREKSFALKNPLSTYIVVMKDSTVKKMQGKIRFDWKNSSYLETLDLSKKLNDPARNLKIYPQDTRSITKVFTNKKQSVPGIPTGNCWLFKSVEGKINAYSFLPAPQNTASLPSGYFKFFQKGEGKMQVLQQDSLLVMMHDNEKAKNILKKETPYEALLEYNKQPKVK</sequence>
<evidence type="ECO:0000313" key="3">
    <source>
        <dbReference type="Proteomes" id="UP001501844"/>
    </source>
</evidence>
<feature type="signal peptide" evidence="1">
    <location>
        <begin position="1"/>
        <end position="29"/>
    </location>
</feature>
<dbReference type="Proteomes" id="UP001501844">
    <property type="component" value="Unassembled WGS sequence"/>
</dbReference>
<evidence type="ECO:0008006" key="4">
    <source>
        <dbReference type="Google" id="ProtNLM"/>
    </source>
</evidence>
<evidence type="ECO:0000256" key="1">
    <source>
        <dbReference type="SAM" id="SignalP"/>
    </source>
</evidence>
<keyword evidence="1" id="KW-0732">Signal</keyword>
<proteinExistence type="predicted"/>